<evidence type="ECO:0000256" key="3">
    <source>
        <dbReference type="ARBA" id="ARBA00006735"/>
    </source>
</evidence>
<proteinExistence type="inferred from homology"/>
<evidence type="ECO:0000256" key="1">
    <source>
        <dbReference type="ARBA" id="ARBA00004251"/>
    </source>
</evidence>
<evidence type="ECO:0000256" key="12">
    <source>
        <dbReference type="ARBA" id="ARBA00023136"/>
    </source>
</evidence>
<evidence type="ECO:0000256" key="14">
    <source>
        <dbReference type="ARBA" id="ARBA00023180"/>
    </source>
</evidence>
<accession>A0AAV6G2N3</accession>
<dbReference type="GO" id="GO:0031012">
    <property type="term" value="C:extracellular matrix"/>
    <property type="evidence" value="ECO:0007669"/>
    <property type="project" value="TreeGrafter"/>
</dbReference>
<evidence type="ECO:0000256" key="11">
    <source>
        <dbReference type="ARBA" id="ARBA00022989"/>
    </source>
</evidence>
<evidence type="ECO:0000256" key="16">
    <source>
        <dbReference type="SAM" id="MobiDB-lite"/>
    </source>
</evidence>
<keyword evidence="11" id="KW-1133">Transmembrane helix</keyword>
<evidence type="ECO:0000256" key="4">
    <source>
        <dbReference type="ARBA" id="ARBA00017980"/>
    </source>
</evidence>
<evidence type="ECO:0000256" key="15">
    <source>
        <dbReference type="ARBA" id="ARBA00030824"/>
    </source>
</evidence>
<dbReference type="PANTHER" id="PTHR11576:SF2">
    <property type="entry name" value="ZONA PELLUCIDA SPERM-BINDING PROTEIN 3"/>
    <property type="match status" value="1"/>
</dbReference>
<dbReference type="Gene3D" id="2.60.40.3210">
    <property type="entry name" value="Zona pellucida, ZP-N domain"/>
    <property type="match status" value="1"/>
</dbReference>
<dbReference type="SMART" id="SM00241">
    <property type="entry name" value="ZP"/>
    <property type="match status" value="1"/>
</dbReference>
<organism evidence="18 19">
    <name type="scientific">Alosa alosa</name>
    <name type="common">allis shad</name>
    <dbReference type="NCBI Taxonomy" id="278164"/>
    <lineage>
        <taxon>Eukaryota</taxon>
        <taxon>Metazoa</taxon>
        <taxon>Chordata</taxon>
        <taxon>Craniata</taxon>
        <taxon>Vertebrata</taxon>
        <taxon>Euteleostomi</taxon>
        <taxon>Actinopterygii</taxon>
        <taxon>Neopterygii</taxon>
        <taxon>Teleostei</taxon>
        <taxon>Clupei</taxon>
        <taxon>Clupeiformes</taxon>
        <taxon>Clupeoidei</taxon>
        <taxon>Clupeidae</taxon>
        <taxon>Alosa</taxon>
    </lineage>
</organism>
<gene>
    <name evidence="18" type="ORF">AALO_G00224940</name>
</gene>
<feature type="region of interest" description="Disordered" evidence="16">
    <location>
        <begin position="148"/>
        <end position="236"/>
    </location>
</feature>
<dbReference type="GO" id="GO:0035803">
    <property type="term" value="P:egg coat formation"/>
    <property type="evidence" value="ECO:0007669"/>
    <property type="project" value="TreeGrafter"/>
</dbReference>
<keyword evidence="13" id="KW-1015">Disulfide bond</keyword>
<keyword evidence="6" id="KW-0964">Secreted</keyword>
<dbReference type="EMBL" id="JADWDJ010000017">
    <property type="protein sequence ID" value="KAG5267725.1"/>
    <property type="molecule type" value="Genomic_DNA"/>
</dbReference>
<evidence type="ECO:0000256" key="6">
    <source>
        <dbReference type="ARBA" id="ARBA00022525"/>
    </source>
</evidence>
<protein>
    <recommendedName>
        <fullName evidence="4">Zona pellucida sperm-binding protein 3</fullName>
    </recommendedName>
    <alternativeName>
        <fullName evidence="15">Zona pellucida glycoprotein 3</fullName>
    </alternativeName>
</protein>
<dbReference type="Gene3D" id="2.60.40.4100">
    <property type="entry name" value="Zona pellucida, ZP-C domain"/>
    <property type="match status" value="1"/>
</dbReference>
<keyword evidence="8" id="KW-0165">Cleavage on pair of basic residues</keyword>
<dbReference type="FunFam" id="2.60.40.4100:FF:000002">
    <property type="entry name" value="Zona pellucida sperm-binding protein 3"/>
    <property type="match status" value="1"/>
</dbReference>
<dbReference type="InterPro" id="IPR055356">
    <property type="entry name" value="ZP-N"/>
</dbReference>
<dbReference type="GO" id="GO:0007339">
    <property type="term" value="P:binding of sperm to zona pellucida"/>
    <property type="evidence" value="ECO:0007669"/>
    <property type="project" value="TreeGrafter"/>
</dbReference>
<comment type="caution">
    <text evidence="18">The sequence shown here is derived from an EMBL/GenBank/DDBJ whole genome shotgun (WGS) entry which is preliminary data.</text>
</comment>
<dbReference type="PANTHER" id="PTHR11576">
    <property type="entry name" value="ZONA PELLUCIDA SPERM-BINDING PROTEIN 3"/>
    <property type="match status" value="1"/>
</dbReference>
<evidence type="ECO:0000259" key="17">
    <source>
        <dbReference type="PROSITE" id="PS51034"/>
    </source>
</evidence>
<feature type="region of interest" description="Disordered" evidence="16">
    <location>
        <begin position="310"/>
        <end position="356"/>
    </location>
</feature>
<evidence type="ECO:0000256" key="7">
    <source>
        <dbReference type="ARBA" id="ARBA00022530"/>
    </source>
</evidence>
<dbReference type="GO" id="GO:2000344">
    <property type="term" value="P:positive regulation of acrosome reaction"/>
    <property type="evidence" value="ECO:0007669"/>
    <property type="project" value="TreeGrafter"/>
</dbReference>
<keyword evidence="5" id="KW-1003">Cell membrane</keyword>
<keyword evidence="7" id="KW-0272">Extracellular matrix</keyword>
<dbReference type="InterPro" id="IPR055355">
    <property type="entry name" value="ZP-C"/>
</dbReference>
<dbReference type="Proteomes" id="UP000823561">
    <property type="component" value="Chromosome 17"/>
</dbReference>
<dbReference type="PROSITE" id="PS51034">
    <property type="entry name" value="ZP_2"/>
    <property type="match status" value="1"/>
</dbReference>
<reference evidence="18 19" key="1">
    <citation type="submission" date="2020-10" db="EMBL/GenBank/DDBJ databases">
        <title>Chromosome-scale genome assembly of the Allis shad, Alosa alosa.</title>
        <authorList>
            <person name="Margot Z."/>
            <person name="Christophe K."/>
            <person name="Cabau C."/>
            <person name="Louis A."/>
            <person name="Berthelot C."/>
            <person name="Parey E."/>
            <person name="Roest Crollius H."/>
            <person name="Montfort J."/>
            <person name="Robinson-Rechavi M."/>
            <person name="Bucao C."/>
            <person name="Bouchez O."/>
            <person name="Gislard M."/>
            <person name="Lluch J."/>
            <person name="Milhes M."/>
            <person name="Lampietro C."/>
            <person name="Lopez Roques C."/>
            <person name="Donnadieu C."/>
            <person name="Braasch I."/>
            <person name="Desvignes T."/>
            <person name="Postlethwait J."/>
            <person name="Bobe J."/>
            <person name="Guiguen Y."/>
        </authorList>
    </citation>
    <scope>NUCLEOTIDE SEQUENCE [LARGE SCALE GENOMIC DNA]</scope>
    <source>
        <strain evidence="18">M-15738</strain>
        <tissue evidence="18">Blood</tissue>
    </source>
</reference>
<dbReference type="FunFam" id="2.60.40.3210:FF:000001">
    <property type="entry name" value="Zona pellucida sperm-binding protein 3"/>
    <property type="match status" value="1"/>
</dbReference>
<dbReference type="GO" id="GO:0032190">
    <property type="term" value="F:acrosin binding"/>
    <property type="evidence" value="ECO:0007669"/>
    <property type="project" value="TreeGrafter"/>
</dbReference>
<evidence type="ECO:0000256" key="9">
    <source>
        <dbReference type="ARBA" id="ARBA00022692"/>
    </source>
</evidence>
<keyword evidence="10" id="KW-0732">Signal</keyword>
<sequence length="692" mass="78006">MGSQWQAQFFQTLLYAFSVSLSFQITVNRELWSEMDYQRAQHEIDQKPAAHISPAPKEVSLEKDSMFDLWNDQFAQSEQDAQEFAAKDRLNEKPFVVQATKMPQTRQMDDPLVHSPGVQVSQKPLMVSWVFQPVRSFQSPQLHTATQGLQSYAASSSRRQTNHANDPLVYSPGVQVPQRPLTDFSGVLRNQFGGPPPQHPTATTTQRPQHHEANPHRRQPHQTNDPLVHSPGMQVPQRPLTDFSDVLRIQLGGSPPQRPTASTTHRPHLYELHPYRRQRDLMSHPLVQSPGVLVPQKPLKVDFPKPAMFSEWGNLPGQFDDGPQHQPKPQPSETEAPSWHSSQTWQRPLVQSSQEPQLTDTITLPKDQKTELQQPVIPQSVHAVCGETSLQLTVKMDLLGTGDLIDPADITLGGCSPTVLDESQQELLFETALRECGGTAQLFEDVVVYTFSLIYTPRPIGESPILKTNDATVNIKCHYARFHNVSSNSLRSTWTPYQFSQLSGQVLDFSLRLMTDDWQYERPSTKYFLGDMINIEALVYADYHVPLRIFVEDCVAAVQPDMHSGTSYVLIEKHGCLSDSKLMASRSQFMPRVQDEKLQMQIEAFRFADESLDSFYITCILRAVLAAGTSDSSHKACHYNMENDRWNSADGNDGVCSCCNADQCPTRRARAAEEINGRRVKLGPITVQEKTT</sequence>
<dbReference type="InterPro" id="IPR001507">
    <property type="entry name" value="ZP_dom"/>
</dbReference>
<feature type="compositionally biased region" description="Polar residues" evidence="16">
    <location>
        <begin position="148"/>
        <end position="164"/>
    </location>
</feature>
<feature type="domain" description="ZP" evidence="17">
    <location>
        <begin position="384"/>
        <end position="644"/>
    </location>
</feature>
<comment type="subcellular location">
    <subcellularLocation>
        <location evidence="1">Cell membrane</location>
        <topology evidence="1">Single-pass type I membrane protein</topology>
    </subcellularLocation>
    <subcellularLocation>
        <location evidence="2">Secreted</location>
        <location evidence="2">Extracellular space</location>
        <location evidence="2">Extracellular matrix</location>
    </subcellularLocation>
</comment>
<keyword evidence="12" id="KW-0472">Membrane</keyword>
<comment type="similarity">
    <text evidence="3">Belongs to the ZP domain family. ZPC subfamily.</text>
</comment>
<keyword evidence="14" id="KW-0325">Glycoprotein</keyword>
<dbReference type="GO" id="GO:0005886">
    <property type="term" value="C:plasma membrane"/>
    <property type="evidence" value="ECO:0007669"/>
    <property type="project" value="UniProtKB-SubCell"/>
</dbReference>
<evidence type="ECO:0000256" key="5">
    <source>
        <dbReference type="ARBA" id="ARBA00022475"/>
    </source>
</evidence>
<dbReference type="AlphaFoldDB" id="A0AAV6G2N3"/>
<evidence type="ECO:0000256" key="13">
    <source>
        <dbReference type="ARBA" id="ARBA00023157"/>
    </source>
</evidence>
<dbReference type="InterPro" id="IPR042235">
    <property type="entry name" value="ZP-C_dom"/>
</dbReference>
<keyword evidence="9" id="KW-0812">Transmembrane</keyword>
<evidence type="ECO:0000313" key="18">
    <source>
        <dbReference type="EMBL" id="KAG5267725.1"/>
    </source>
</evidence>
<name>A0AAV6G2N3_9TELE</name>
<evidence type="ECO:0000256" key="10">
    <source>
        <dbReference type="ARBA" id="ARBA00022729"/>
    </source>
</evidence>
<evidence type="ECO:0000256" key="8">
    <source>
        <dbReference type="ARBA" id="ARBA00022685"/>
    </source>
</evidence>
<keyword evidence="19" id="KW-1185">Reference proteome</keyword>
<feature type="compositionally biased region" description="Polar residues" evidence="16">
    <location>
        <begin position="331"/>
        <end position="356"/>
    </location>
</feature>
<dbReference type="Pfam" id="PF00100">
    <property type="entry name" value="Zona_pellucida"/>
    <property type="match status" value="1"/>
</dbReference>
<evidence type="ECO:0000256" key="2">
    <source>
        <dbReference type="ARBA" id="ARBA00004498"/>
    </source>
</evidence>
<evidence type="ECO:0000313" key="19">
    <source>
        <dbReference type="Proteomes" id="UP000823561"/>
    </source>
</evidence>
<dbReference type="Pfam" id="PF23344">
    <property type="entry name" value="ZP-N"/>
    <property type="match status" value="1"/>
</dbReference>